<dbReference type="InterPro" id="IPR023214">
    <property type="entry name" value="HAD_sf"/>
</dbReference>
<evidence type="ECO:0000313" key="1">
    <source>
        <dbReference type="EMBL" id="AJI78995.1"/>
    </source>
</evidence>
<dbReference type="Pfam" id="PF13242">
    <property type="entry name" value="Hydrolase_like"/>
    <property type="match status" value="1"/>
</dbReference>
<dbReference type="PANTHER" id="PTHR19288:SF95">
    <property type="entry name" value="D-GLYCEROL 3-PHOSPHATE PHOSPHATASE"/>
    <property type="match status" value="1"/>
</dbReference>
<dbReference type="GO" id="GO:0016791">
    <property type="term" value="F:phosphatase activity"/>
    <property type="evidence" value="ECO:0007669"/>
    <property type="project" value="TreeGrafter"/>
</dbReference>
<reference evidence="1 2" key="1">
    <citation type="journal article" date="2015" name="Genome Announc.">
        <title>Complete Genome Sequence and Annotation of Corynebacterium singulare DSM 44357, Isolated from a Human Semen Specimen.</title>
        <authorList>
            <person name="Merten M."/>
            <person name="Brinkrolf K."/>
            <person name="Albersmeier A."/>
            <person name="Kutter Y."/>
            <person name="Ruckert C."/>
            <person name="Tauch A."/>
        </authorList>
    </citation>
    <scope>NUCLEOTIDE SEQUENCE [LARGE SCALE GENOMIC DNA]</scope>
    <source>
        <strain evidence="1">IBS B52218</strain>
    </source>
</reference>
<dbReference type="GO" id="GO:0005737">
    <property type="term" value="C:cytoplasm"/>
    <property type="evidence" value="ECO:0007669"/>
    <property type="project" value="TreeGrafter"/>
</dbReference>
<evidence type="ECO:0000313" key="2">
    <source>
        <dbReference type="Proteomes" id="UP000031890"/>
    </source>
</evidence>
<organism evidence="1 2">
    <name type="scientific">Corynebacterium singulare</name>
    <dbReference type="NCBI Taxonomy" id="161899"/>
    <lineage>
        <taxon>Bacteria</taxon>
        <taxon>Bacillati</taxon>
        <taxon>Actinomycetota</taxon>
        <taxon>Actinomycetes</taxon>
        <taxon>Mycobacteriales</taxon>
        <taxon>Corynebacteriaceae</taxon>
        <taxon>Corynebacterium</taxon>
    </lineage>
</organism>
<dbReference type="Proteomes" id="UP000031890">
    <property type="component" value="Chromosome"/>
</dbReference>
<dbReference type="KEGG" id="csx:CSING_07325"/>
<gene>
    <name evidence="1" type="ORF">CSING_07325</name>
</gene>
<name>A0A0B6F3G8_9CORY</name>
<dbReference type="InterPro" id="IPR006357">
    <property type="entry name" value="HAD-SF_hydro_IIA"/>
</dbReference>
<sequence>MSILKTHDSLLLDLDGTVWEGGQALQCVVDVVNSCGIPTVYVTNNASRSPQTVAEMLGEIGVKTDAGHVVTSAQAAIRMAREDLSAGAKVLIIGADSFRALAREAGFEVVDSADDKPAAVLQGMDKSVGWTQLSEGAIAINNGAKYYASNLDTQLPTERGLAVGNGSLVAAITSTTGVEPKSAGKPEPAMFTQAAKLVGATKPLAVGDRLDTDIVGGNTAAMDTFHVLTGVSRELELIEAPPELRPNFIGAGFHELSLSEAQASPGAQGGFMARYDGYDIVLQGGNEKSTSIEALRTVLEVAWAGPKPPRYIQPRSEFAEKAVSTWQ</sequence>
<dbReference type="EMBL" id="CP010827">
    <property type="protein sequence ID" value="AJI78995.1"/>
    <property type="molecule type" value="Genomic_DNA"/>
</dbReference>
<dbReference type="HOGENOM" id="CLU_043473_1_0_11"/>
<dbReference type="InterPro" id="IPR036412">
    <property type="entry name" value="HAD-like_sf"/>
</dbReference>
<protein>
    <submittedName>
        <fullName evidence="1">Putative sugar phosphatase of HAD superfamily</fullName>
    </submittedName>
</protein>
<dbReference type="SUPFAM" id="SSF56784">
    <property type="entry name" value="HAD-like"/>
    <property type="match status" value="1"/>
</dbReference>
<dbReference type="Gene3D" id="3.40.50.1000">
    <property type="entry name" value="HAD superfamily/HAD-like"/>
    <property type="match status" value="2"/>
</dbReference>
<dbReference type="Pfam" id="PF13344">
    <property type="entry name" value="Hydrolase_6"/>
    <property type="match status" value="1"/>
</dbReference>
<dbReference type="STRING" id="161899.CSING_07325"/>
<proteinExistence type="predicted"/>
<dbReference type="PANTHER" id="PTHR19288">
    <property type="entry name" value="4-NITROPHENYLPHOSPHATASE-RELATED"/>
    <property type="match status" value="1"/>
</dbReference>
<dbReference type="AlphaFoldDB" id="A0A0B6F3G8"/>
<dbReference type="OrthoDB" id="3400930at2"/>
<accession>A0A0B6F3G8</accession>
<dbReference type="NCBIfam" id="TIGR01460">
    <property type="entry name" value="HAD-SF-IIA"/>
    <property type="match status" value="1"/>
</dbReference>
<dbReference type="RefSeq" id="WP_042530977.1">
    <property type="nucleotide sequence ID" value="NZ_CP010827.1"/>
</dbReference>